<feature type="transmembrane region" description="Helical" evidence="8">
    <location>
        <begin position="243"/>
        <end position="265"/>
    </location>
</feature>
<dbReference type="Pfam" id="PF01794">
    <property type="entry name" value="Ferric_reduct"/>
    <property type="match status" value="1"/>
</dbReference>
<feature type="transmembrane region" description="Helical" evidence="8">
    <location>
        <begin position="9"/>
        <end position="29"/>
    </location>
</feature>
<evidence type="ECO:0000313" key="10">
    <source>
        <dbReference type="EMBL" id="USW58985.1"/>
    </source>
</evidence>
<keyword evidence="2 8" id="KW-0812">Transmembrane</keyword>
<sequence length="617" mass="69298">MKRITPRTCLWPLIGCVSITFALSIGLTYRSDHHCYAGTCGETLFPLQARLHVVVWYIWISLSITLLGLRAFRPTVRNFVSTALGYEVPLLGKQLRASGLLLVFWILSLYGILIGIWWIRLRDYFHERGEGLPGNNVVAAVALTGHLADVTMGMVLLPVSRHSALASFFKLSPSTIYTFHMTMAYILFALVLIHGALYADWAALYNQNREAFRLILPVLNPTYIYEETWPGLRSALGVWKSSLIFTGIVSSLIMVAMLFTSFPVVRRKWFNVFYFTHLFGIVAVIIICLHASTMFYCTIPGLSMWLLDWSMRVFELKEKLDSKLSSLGNGWYSLTLPLPRKRLSGCACHSPLAHFYIHHSATSALEIHPYTTITHLASKKPMSYNEEYIDIQFLFRQSQTTVVSPSSRRNSQWTNKLGAMVDEEKAELPRQNTLTTETRHDSFDASIVTTMRMEGPYFTPANPELYKTVVCLVAGTGLSGALAIAAAFQAQRSGAKISCATSAIALTEDALVEDACTMPAKRENLWTRCVVVWTVREKDYTHIPFVEELKCEGLEIQVHKTGNGLPRLDMDKALSDIVEQDGKSSWCYISGPGGFISSAERACEKVQGMSWFAARWD</sequence>
<accession>A0A9Q9B1L2</accession>
<keyword evidence="6" id="KW-0406">Ion transport</keyword>
<evidence type="ECO:0000256" key="8">
    <source>
        <dbReference type="SAM" id="Phobius"/>
    </source>
</evidence>
<feature type="transmembrane region" description="Helical" evidence="8">
    <location>
        <begin position="179"/>
        <end position="199"/>
    </location>
</feature>
<evidence type="ECO:0000313" key="11">
    <source>
        <dbReference type="Proteomes" id="UP001056384"/>
    </source>
</evidence>
<dbReference type="InterPro" id="IPR013130">
    <property type="entry name" value="Fe3_Rdtase_TM_dom"/>
</dbReference>
<evidence type="ECO:0000256" key="5">
    <source>
        <dbReference type="ARBA" id="ARBA00023002"/>
    </source>
</evidence>
<evidence type="ECO:0000256" key="3">
    <source>
        <dbReference type="ARBA" id="ARBA00022982"/>
    </source>
</evidence>
<feature type="domain" description="Ferric oxidoreductase" evidence="9">
    <location>
        <begin position="144"/>
        <end position="288"/>
    </location>
</feature>
<keyword evidence="6" id="KW-0813">Transport</keyword>
<reference evidence="10" key="1">
    <citation type="submission" date="2022-06" db="EMBL/GenBank/DDBJ databases">
        <title>Complete genome sequences of two strains of the flax pathogen Septoria linicola.</title>
        <authorList>
            <person name="Lapalu N."/>
            <person name="Simon A."/>
            <person name="Demenou B."/>
            <person name="Paumier D."/>
            <person name="Guillot M.-P."/>
            <person name="Gout L."/>
            <person name="Valade R."/>
        </authorList>
    </citation>
    <scope>NUCLEOTIDE SEQUENCE</scope>
    <source>
        <strain evidence="10">SE15195</strain>
    </source>
</reference>
<dbReference type="SUPFAM" id="SSF52343">
    <property type="entry name" value="Ferredoxin reductase-like, C-terminal NADP-linked domain"/>
    <property type="match status" value="1"/>
</dbReference>
<evidence type="ECO:0000256" key="1">
    <source>
        <dbReference type="ARBA" id="ARBA00004141"/>
    </source>
</evidence>
<dbReference type="PANTHER" id="PTHR11972">
    <property type="entry name" value="NADPH OXIDASE"/>
    <property type="match status" value="1"/>
</dbReference>
<feature type="transmembrane region" description="Helical" evidence="8">
    <location>
        <begin position="139"/>
        <end position="159"/>
    </location>
</feature>
<dbReference type="GO" id="GO:0016491">
    <property type="term" value="F:oxidoreductase activity"/>
    <property type="evidence" value="ECO:0007669"/>
    <property type="project" value="UniProtKB-KW"/>
</dbReference>
<keyword evidence="3" id="KW-0249">Electron transport</keyword>
<dbReference type="GO" id="GO:0006811">
    <property type="term" value="P:monoatomic ion transport"/>
    <property type="evidence" value="ECO:0007669"/>
    <property type="project" value="UniProtKB-KW"/>
</dbReference>
<name>A0A9Q9B1L2_9PEZI</name>
<feature type="transmembrane region" description="Helical" evidence="8">
    <location>
        <begin position="49"/>
        <end position="69"/>
    </location>
</feature>
<evidence type="ECO:0000256" key="4">
    <source>
        <dbReference type="ARBA" id="ARBA00022989"/>
    </source>
</evidence>
<evidence type="ECO:0000256" key="7">
    <source>
        <dbReference type="ARBA" id="ARBA00023136"/>
    </source>
</evidence>
<dbReference type="Proteomes" id="UP001056384">
    <property type="component" value="Chromosome 12"/>
</dbReference>
<protein>
    <submittedName>
        <fullName evidence="10">Ferric reductase transmembrane component-like domain-containing protein</fullName>
    </submittedName>
</protein>
<evidence type="ECO:0000256" key="2">
    <source>
        <dbReference type="ARBA" id="ARBA00022692"/>
    </source>
</evidence>
<feature type="transmembrane region" description="Helical" evidence="8">
    <location>
        <begin position="272"/>
        <end position="296"/>
    </location>
</feature>
<keyword evidence="5" id="KW-0560">Oxidoreductase</keyword>
<feature type="transmembrane region" description="Helical" evidence="8">
    <location>
        <begin position="100"/>
        <end position="119"/>
    </location>
</feature>
<dbReference type="InterPro" id="IPR039261">
    <property type="entry name" value="FNR_nucleotide-bd"/>
</dbReference>
<proteinExistence type="predicted"/>
<keyword evidence="4 8" id="KW-1133">Transmembrane helix</keyword>
<keyword evidence="11" id="KW-1185">Reference proteome</keyword>
<organism evidence="10 11">
    <name type="scientific">Septoria linicola</name>
    <dbReference type="NCBI Taxonomy" id="215465"/>
    <lineage>
        <taxon>Eukaryota</taxon>
        <taxon>Fungi</taxon>
        <taxon>Dikarya</taxon>
        <taxon>Ascomycota</taxon>
        <taxon>Pezizomycotina</taxon>
        <taxon>Dothideomycetes</taxon>
        <taxon>Dothideomycetidae</taxon>
        <taxon>Mycosphaerellales</taxon>
        <taxon>Mycosphaerellaceae</taxon>
        <taxon>Septoria</taxon>
    </lineage>
</organism>
<evidence type="ECO:0000259" key="9">
    <source>
        <dbReference type="Pfam" id="PF01794"/>
    </source>
</evidence>
<dbReference type="InterPro" id="IPR050369">
    <property type="entry name" value="RBOH/FRE"/>
</dbReference>
<dbReference type="EMBL" id="CP099429">
    <property type="protein sequence ID" value="USW58985.1"/>
    <property type="molecule type" value="Genomic_DNA"/>
</dbReference>
<keyword evidence="7 8" id="KW-0472">Membrane</keyword>
<gene>
    <name evidence="10" type="ORF">Slin15195_G123040</name>
</gene>
<comment type="subcellular location">
    <subcellularLocation>
        <location evidence="1">Membrane</location>
        <topology evidence="1">Multi-pass membrane protein</topology>
    </subcellularLocation>
</comment>
<dbReference type="PANTHER" id="PTHR11972:SF69">
    <property type="entry name" value="FERRIC REDUCTION OXIDASE 6-RELATED"/>
    <property type="match status" value="1"/>
</dbReference>
<dbReference type="GO" id="GO:0005886">
    <property type="term" value="C:plasma membrane"/>
    <property type="evidence" value="ECO:0007669"/>
    <property type="project" value="TreeGrafter"/>
</dbReference>
<evidence type="ECO:0000256" key="6">
    <source>
        <dbReference type="ARBA" id="ARBA00023065"/>
    </source>
</evidence>
<dbReference type="AlphaFoldDB" id="A0A9Q9B1L2"/>